<organism evidence="2 3">
    <name type="scientific">Actinomadura algeriensis</name>
    <dbReference type="NCBI Taxonomy" id="1679523"/>
    <lineage>
        <taxon>Bacteria</taxon>
        <taxon>Bacillati</taxon>
        <taxon>Actinomycetota</taxon>
        <taxon>Actinomycetes</taxon>
        <taxon>Streptosporangiales</taxon>
        <taxon>Thermomonosporaceae</taxon>
        <taxon>Actinomadura</taxon>
    </lineage>
</organism>
<evidence type="ECO:0000259" key="1">
    <source>
        <dbReference type="PROSITE" id="PS50801"/>
    </source>
</evidence>
<accession>A0ABR9K2Y1</accession>
<feature type="domain" description="STAS" evidence="1">
    <location>
        <begin position="7"/>
        <end position="129"/>
    </location>
</feature>
<evidence type="ECO:0000313" key="3">
    <source>
        <dbReference type="Proteomes" id="UP000627838"/>
    </source>
</evidence>
<dbReference type="PANTHER" id="PTHR33495:SF2">
    <property type="entry name" value="ANTI-SIGMA FACTOR ANTAGONIST TM_1081-RELATED"/>
    <property type="match status" value="1"/>
</dbReference>
<name>A0ABR9K2Y1_9ACTN</name>
<keyword evidence="3" id="KW-1185">Reference proteome</keyword>
<dbReference type="InterPro" id="IPR002645">
    <property type="entry name" value="STAS_dom"/>
</dbReference>
<dbReference type="Pfam" id="PF01740">
    <property type="entry name" value="STAS"/>
    <property type="match status" value="1"/>
</dbReference>
<dbReference type="SUPFAM" id="SSF52091">
    <property type="entry name" value="SpoIIaa-like"/>
    <property type="match status" value="2"/>
</dbReference>
<protein>
    <submittedName>
        <fullName evidence="2">Anti-anti-sigma regulatory factor</fullName>
    </submittedName>
</protein>
<dbReference type="PROSITE" id="PS50801">
    <property type="entry name" value="STAS"/>
    <property type="match status" value="2"/>
</dbReference>
<feature type="domain" description="STAS" evidence="1">
    <location>
        <begin position="169"/>
        <end position="275"/>
    </location>
</feature>
<dbReference type="CDD" id="cd07043">
    <property type="entry name" value="STAS_anti-anti-sigma_factors"/>
    <property type="match status" value="2"/>
</dbReference>
<dbReference type="InterPro" id="IPR036513">
    <property type="entry name" value="STAS_dom_sf"/>
</dbReference>
<sequence length="275" mass="28745">MKDTIVPGLRMETRRGFRVLSLPAQISWQNYAGIREGVSRALSLAAAGAGRGERGRGAGVVVDFGDAVLLDAAGLVLLARAETRAKLLGCELRAVVADASAPVRRVLDVTGLGRLVPIFPDVASATAAPPARRRTGPADTADVLDAIRALHPGDAALTPAPSAPSELTITTAAAADGDHTVVHLSGVLDQLTVPRLGETLTSLVEGDMRHLMLRMSARLGLRCDPLPILLGIRWRVAAEGGCLSLLEQPAKLREIIDREGLGSVFTACRTTAPAV</sequence>
<dbReference type="PANTHER" id="PTHR33495">
    <property type="entry name" value="ANTI-SIGMA FACTOR ANTAGONIST TM_1081-RELATED-RELATED"/>
    <property type="match status" value="1"/>
</dbReference>
<proteinExistence type="predicted"/>
<evidence type="ECO:0000313" key="2">
    <source>
        <dbReference type="EMBL" id="MBE1537215.1"/>
    </source>
</evidence>
<dbReference type="RefSeq" id="WP_192763129.1">
    <property type="nucleotide sequence ID" value="NZ_JADBDZ010000001.1"/>
</dbReference>
<comment type="caution">
    <text evidence="2">The sequence shown here is derived from an EMBL/GenBank/DDBJ whole genome shotgun (WGS) entry which is preliminary data.</text>
</comment>
<dbReference type="Gene3D" id="3.30.750.24">
    <property type="entry name" value="STAS domain"/>
    <property type="match status" value="2"/>
</dbReference>
<gene>
    <name evidence="2" type="ORF">H4W34_007048</name>
</gene>
<reference evidence="2 3" key="1">
    <citation type="submission" date="2020-10" db="EMBL/GenBank/DDBJ databases">
        <title>Sequencing the genomes of 1000 actinobacteria strains.</title>
        <authorList>
            <person name="Klenk H.-P."/>
        </authorList>
    </citation>
    <scope>NUCLEOTIDE SEQUENCE [LARGE SCALE GENOMIC DNA]</scope>
    <source>
        <strain evidence="2 3">DSM 46744</strain>
    </source>
</reference>
<dbReference type="EMBL" id="JADBDZ010000001">
    <property type="protein sequence ID" value="MBE1537215.1"/>
    <property type="molecule type" value="Genomic_DNA"/>
</dbReference>
<dbReference type="Proteomes" id="UP000627838">
    <property type="component" value="Unassembled WGS sequence"/>
</dbReference>